<dbReference type="EMBL" id="QZJZ01000082">
    <property type="protein sequence ID" value="RJP57361.1"/>
    <property type="molecule type" value="Genomic_DNA"/>
</dbReference>
<dbReference type="Gene3D" id="3.40.50.300">
    <property type="entry name" value="P-loop containing nucleotide triphosphate hydrolases"/>
    <property type="match status" value="1"/>
</dbReference>
<reference evidence="6 7" key="1">
    <citation type="journal article" date="2017" name="ISME J.">
        <title>Energy and carbon metabolisms in a deep terrestrial subsurface fluid microbial community.</title>
        <authorList>
            <person name="Momper L."/>
            <person name="Jungbluth S.P."/>
            <person name="Lee M.D."/>
            <person name="Amend J.P."/>
        </authorList>
    </citation>
    <scope>NUCLEOTIDE SEQUENCE [LARGE SCALE GENOMIC DNA]</scope>
    <source>
        <strain evidence="6">SURF_26</strain>
    </source>
</reference>
<dbReference type="InterPro" id="IPR051451">
    <property type="entry name" value="PhoH2-like"/>
</dbReference>
<dbReference type="GO" id="GO:0005524">
    <property type="term" value="F:ATP binding"/>
    <property type="evidence" value="ECO:0007669"/>
    <property type="project" value="UniProtKB-KW"/>
</dbReference>
<dbReference type="Proteomes" id="UP000266426">
    <property type="component" value="Unassembled WGS sequence"/>
</dbReference>
<dbReference type="FunFam" id="3.40.50.300:FF:000013">
    <property type="entry name" value="PhoH family ATPase"/>
    <property type="match status" value="1"/>
</dbReference>
<dbReference type="GO" id="GO:0005829">
    <property type="term" value="C:cytosol"/>
    <property type="evidence" value="ECO:0007669"/>
    <property type="project" value="TreeGrafter"/>
</dbReference>
<evidence type="ECO:0000313" key="7">
    <source>
        <dbReference type="Proteomes" id="UP000266426"/>
    </source>
</evidence>
<dbReference type="SUPFAM" id="SSF88723">
    <property type="entry name" value="PIN domain-like"/>
    <property type="match status" value="1"/>
</dbReference>
<dbReference type="PANTHER" id="PTHR30473">
    <property type="entry name" value="PROTEIN PHOH"/>
    <property type="match status" value="1"/>
</dbReference>
<keyword evidence="2" id="KW-0547">Nucleotide-binding</keyword>
<dbReference type="SMART" id="SM00670">
    <property type="entry name" value="PINc"/>
    <property type="match status" value="1"/>
</dbReference>
<sequence>MTKIFVLDTNVLLHNPAALTAFSDNTVVLPIEVLEELDKFKKAHDEKGRNARITIRNLDKLRESGSLKSGVKLENGGKLMIGFLSTQDIFKDKGLPLDEVDNRLLATAYELAQTHKKVIFVSKDINARIKADSLGIMSEDFEQQKVNIQELYSGWREIEVNRIPRNIGELPPETKDDPPSPNEFFMYVETHNRSNYLITRHDYRSNSLYPVHNTIDSLWGVVPRNPQQVMAQELLTDTRVELVSLVGQAGTGKTLLAIAAGLYMVIEKKVYNRLLISRPIMPLGKDLGYLPGTKEEKLENWMEPIFDNLEYILTSLRKNANHRLLTVKELIASEVIQLEALTYMRGRSIPRQFIIVDEAQNLTPHEIKTVVTRLGNNAKMVLTGDPYQIDSPYLDSDSNGLTYCVDRMKDQDLFGHVLFTKSERGRLASIAAQLL</sequence>
<gene>
    <name evidence="6" type="ORF">C4541_10395</name>
</gene>
<dbReference type="InterPro" id="IPR027417">
    <property type="entry name" value="P-loop_NTPase"/>
</dbReference>
<dbReference type="SUPFAM" id="SSF52540">
    <property type="entry name" value="P-loop containing nucleoside triphosphate hydrolases"/>
    <property type="match status" value="1"/>
</dbReference>
<dbReference type="Pfam" id="PF02562">
    <property type="entry name" value="PhoH"/>
    <property type="match status" value="1"/>
</dbReference>
<dbReference type="PANTHER" id="PTHR30473:SF2">
    <property type="entry name" value="PIN DOMAIN-CONTAINING PROTEIN"/>
    <property type="match status" value="1"/>
</dbReference>
<comment type="similarity">
    <text evidence="4">In the N-terminal section; belongs to the PINc/VapC protein family.</text>
</comment>
<dbReference type="CDD" id="cd09883">
    <property type="entry name" value="PIN_VapC_PhoHL-ATPase"/>
    <property type="match status" value="1"/>
</dbReference>
<proteinExistence type="inferred from homology"/>
<evidence type="ECO:0000256" key="2">
    <source>
        <dbReference type="ARBA" id="ARBA00022741"/>
    </source>
</evidence>
<evidence type="ECO:0000259" key="5">
    <source>
        <dbReference type="SMART" id="SM00670"/>
    </source>
</evidence>
<comment type="caution">
    <text evidence="6">The sequence shown here is derived from an EMBL/GenBank/DDBJ whole genome shotgun (WGS) entry which is preliminary data.</text>
</comment>
<name>A0A3A4R788_9BACT</name>
<comment type="similarity">
    <text evidence="1">Belongs to the PhoH family.</text>
</comment>
<dbReference type="Gene3D" id="3.40.50.1010">
    <property type="entry name" value="5'-nuclease"/>
    <property type="match status" value="1"/>
</dbReference>
<protein>
    <submittedName>
        <fullName evidence="6">PhoH family protein</fullName>
    </submittedName>
</protein>
<dbReference type="Pfam" id="PF13638">
    <property type="entry name" value="PIN_4"/>
    <property type="match status" value="1"/>
</dbReference>
<organism evidence="6 7">
    <name type="scientific">Candidatus Auribacter fodinae</name>
    <dbReference type="NCBI Taxonomy" id="2093366"/>
    <lineage>
        <taxon>Bacteria</taxon>
        <taxon>Pseudomonadati</taxon>
        <taxon>Candidatus Auribacterota</taxon>
        <taxon>Candidatus Auribacteria</taxon>
        <taxon>Candidatus Auribacterales</taxon>
        <taxon>Candidatus Auribacteraceae</taxon>
        <taxon>Candidatus Auribacter</taxon>
    </lineage>
</organism>
<dbReference type="InterPro" id="IPR029060">
    <property type="entry name" value="PIN-like_dom_sf"/>
</dbReference>
<evidence type="ECO:0000256" key="3">
    <source>
        <dbReference type="ARBA" id="ARBA00022840"/>
    </source>
</evidence>
<dbReference type="AlphaFoldDB" id="A0A3A4R788"/>
<dbReference type="InterPro" id="IPR002716">
    <property type="entry name" value="PIN_dom"/>
</dbReference>
<evidence type="ECO:0000256" key="4">
    <source>
        <dbReference type="ARBA" id="ARBA00046345"/>
    </source>
</evidence>
<evidence type="ECO:0000313" key="6">
    <source>
        <dbReference type="EMBL" id="RJP57361.1"/>
    </source>
</evidence>
<dbReference type="InterPro" id="IPR003714">
    <property type="entry name" value="PhoH"/>
</dbReference>
<keyword evidence="3" id="KW-0067">ATP-binding</keyword>
<feature type="domain" description="PIN" evidence="5">
    <location>
        <begin position="3"/>
        <end position="129"/>
    </location>
</feature>
<evidence type="ECO:0000256" key="1">
    <source>
        <dbReference type="ARBA" id="ARBA00010393"/>
    </source>
</evidence>
<accession>A0A3A4R788</accession>